<dbReference type="EMBL" id="JXJQ01000008">
    <property type="protein sequence ID" value="KJY61764.1"/>
    <property type="molecule type" value="Genomic_DNA"/>
</dbReference>
<evidence type="ECO:0000313" key="10">
    <source>
        <dbReference type="EMBL" id="KJY61764.1"/>
    </source>
</evidence>
<evidence type="ECO:0000259" key="9">
    <source>
        <dbReference type="Pfam" id="PF22700"/>
    </source>
</evidence>
<evidence type="ECO:0000259" key="8">
    <source>
        <dbReference type="Pfam" id="PF18376"/>
    </source>
</evidence>
<keyword evidence="5" id="KW-0067">ATP-binding</keyword>
<dbReference type="GO" id="GO:0004163">
    <property type="term" value="F:diphosphomevalonate decarboxylase activity"/>
    <property type="evidence" value="ECO:0007669"/>
    <property type="project" value="UniProtKB-EC"/>
</dbReference>
<dbReference type="InterPro" id="IPR029765">
    <property type="entry name" value="Mev_diP_decarb"/>
</dbReference>
<evidence type="ECO:0000256" key="4">
    <source>
        <dbReference type="ARBA" id="ARBA00022741"/>
    </source>
</evidence>
<dbReference type="Pfam" id="PF22700">
    <property type="entry name" value="MVD-like_N"/>
    <property type="match status" value="1"/>
</dbReference>
<gene>
    <name evidence="10" type="ORF">JG30_08160</name>
</gene>
<evidence type="ECO:0000256" key="1">
    <source>
        <dbReference type="ARBA" id="ARBA00008831"/>
    </source>
</evidence>
<dbReference type="InterPro" id="IPR014721">
    <property type="entry name" value="Ribsml_uS5_D2-typ_fold_subgr"/>
</dbReference>
<dbReference type="Pfam" id="PF18376">
    <property type="entry name" value="MDD_C"/>
    <property type="match status" value="1"/>
</dbReference>
<dbReference type="InterPro" id="IPR036554">
    <property type="entry name" value="GHMP_kinase_C_sf"/>
</dbReference>
<dbReference type="FunFam" id="3.30.230.10:FF:000072">
    <property type="entry name" value="Diphosphomevalonate decarboxylase"/>
    <property type="match status" value="1"/>
</dbReference>
<dbReference type="PATRIC" id="fig|1218492.5.peg.954"/>
<dbReference type="STRING" id="1218492.JG30_08160"/>
<comment type="similarity">
    <text evidence="1">Belongs to the diphosphomevalonate decarboxylase family.</text>
</comment>
<dbReference type="GO" id="GO:0005524">
    <property type="term" value="F:ATP binding"/>
    <property type="evidence" value="ECO:0007669"/>
    <property type="project" value="UniProtKB-KW"/>
</dbReference>
<dbReference type="GO" id="GO:0019287">
    <property type="term" value="P:isopentenyl diphosphate biosynthetic process, mevalonate pathway"/>
    <property type="evidence" value="ECO:0007669"/>
    <property type="project" value="InterPro"/>
</dbReference>
<reference evidence="10 11" key="1">
    <citation type="submission" date="2015-01" db="EMBL/GenBank/DDBJ databases">
        <title>Comparative genomics of the lactic acid bacteria isolated from the honey bee gut.</title>
        <authorList>
            <person name="Ellegaard K.M."/>
            <person name="Tamarit D."/>
            <person name="Javelind E."/>
            <person name="Olofsson T."/>
            <person name="Andersson S.G."/>
            <person name="Vasquez A."/>
        </authorList>
    </citation>
    <scope>NUCLEOTIDE SEQUENCE [LARGE SCALE GENOMIC DNA]</scope>
    <source>
        <strain evidence="10 11">Bin4</strain>
    </source>
</reference>
<organism evidence="10 11">
    <name type="scientific">Bombilactobacillus mellifer</name>
    <dbReference type="NCBI Taxonomy" id="1218492"/>
    <lineage>
        <taxon>Bacteria</taxon>
        <taxon>Bacillati</taxon>
        <taxon>Bacillota</taxon>
        <taxon>Bacilli</taxon>
        <taxon>Lactobacillales</taxon>
        <taxon>Lactobacillaceae</taxon>
        <taxon>Bombilactobacillus</taxon>
    </lineage>
</organism>
<keyword evidence="11" id="KW-1185">Reference proteome</keyword>
<dbReference type="HOGENOM" id="CLU_040369_0_0_9"/>
<evidence type="ECO:0000313" key="11">
    <source>
        <dbReference type="Proteomes" id="UP000033558"/>
    </source>
</evidence>
<dbReference type="GO" id="GO:0005829">
    <property type="term" value="C:cytosol"/>
    <property type="evidence" value="ECO:0007669"/>
    <property type="project" value="InterPro"/>
</dbReference>
<keyword evidence="7" id="KW-0456">Lyase</keyword>
<evidence type="ECO:0000256" key="2">
    <source>
        <dbReference type="ARBA" id="ARBA00012296"/>
    </source>
</evidence>
<dbReference type="Gene3D" id="3.30.230.10">
    <property type="match status" value="1"/>
</dbReference>
<evidence type="ECO:0000256" key="7">
    <source>
        <dbReference type="ARBA" id="ARBA00023239"/>
    </source>
</evidence>
<dbReference type="PANTHER" id="PTHR10977:SF3">
    <property type="entry name" value="DIPHOSPHOMEVALONATE DECARBOXYLASE"/>
    <property type="match status" value="1"/>
</dbReference>
<dbReference type="OrthoDB" id="5498344at2"/>
<keyword evidence="6" id="KW-0443">Lipid metabolism</keyword>
<name>A0A0F4LTZ1_9LACO</name>
<evidence type="ECO:0000256" key="3">
    <source>
        <dbReference type="ARBA" id="ARBA00022516"/>
    </source>
</evidence>
<comment type="caution">
    <text evidence="10">The sequence shown here is derived from an EMBL/GenBank/DDBJ whole genome shotgun (WGS) entry which is preliminary data.</text>
</comment>
<dbReference type="Gene3D" id="3.30.70.890">
    <property type="entry name" value="GHMP kinase, C-terminal domain"/>
    <property type="match status" value="1"/>
</dbReference>
<proteinExistence type="inferred from homology"/>
<dbReference type="InterPro" id="IPR005935">
    <property type="entry name" value="Mev_decarb"/>
</dbReference>
<dbReference type="InterPro" id="IPR053859">
    <property type="entry name" value="MVD-like_N"/>
</dbReference>
<dbReference type="InterPro" id="IPR041431">
    <property type="entry name" value="Mvd1_C"/>
</dbReference>
<dbReference type="NCBIfam" id="TIGR01240">
    <property type="entry name" value="mevDPdecarb"/>
    <property type="match status" value="1"/>
</dbReference>
<evidence type="ECO:0000256" key="6">
    <source>
        <dbReference type="ARBA" id="ARBA00023098"/>
    </source>
</evidence>
<keyword evidence="4" id="KW-0547">Nucleotide-binding</keyword>
<dbReference type="EC" id="4.1.1.33" evidence="2"/>
<feature type="domain" description="Diphosphomevalonate decarboxylase-like N-terminal" evidence="9">
    <location>
        <begin position="10"/>
        <end position="164"/>
    </location>
</feature>
<dbReference type="RefSeq" id="WP_046316405.1">
    <property type="nucleotide sequence ID" value="NZ_JBHSZT010000001.1"/>
</dbReference>
<feature type="domain" description="Mvd1 C-terminal" evidence="8">
    <location>
        <begin position="180"/>
        <end position="313"/>
    </location>
</feature>
<dbReference type="SUPFAM" id="SSF54211">
    <property type="entry name" value="Ribosomal protein S5 domain 2-like"/>
    <property type="match status" value="1"/>
</dbReference>
<keyword evidence="3" id="KW-0444">Lipid biosynthesis</keyword>
<sequence length="323" mass="35969">MEYQNTQTTAHTNIAFIKYWGKKDAQLNLPCTDSLSLTLDGYFTTTTSKFISDNEDQIWLNGQRAPVGFFKRTQKFLDLCRQLNHCKQKIQIITTNHVPTAAGLASSASGFAALAGSLNKLFQMHLSRAQLSCLARRGSGSAARSIYGGWVWWQQGSSDQTSLAVPIDEHPQLPICLLSVVFNDQPKKISSTQGMERARTTSPFYSCWPHIVANDLSAMKKAIATADLQQIGQIAENNCLAMHALNWSARPAFSYFTDATWKLINLLQQWRQELQLVAYATVDAGPNVKIITQKNQVQQIQARVQHSFPEAQTTILYPGSGIQ</sequence>
<dbReference type="PANTHER" id="PTHR10977">
    <property type="entry name" value="DIPHOSPHOMEVALONATE DECARBOXYLASE"/>
    <property type="match status" value="1"/>
</dbReference>
<dbReference type="PIRSF" id="PIRSF015950">
    <property type="entry name" value="Mev_P_decrbx"/>
    <property type="match status" value="1"/>
</dbReference>
<dbReference type="InterPro" id="IPR020568">
    <property type="entry name" value="Ribosomal_Su5_D2-typ_SF"/>
</dbReference>
<accession>A0A0F4LTZ1</accession>
<protein>
    <recommendedName>
        <fullName evidence="2">diphosphomevalonate decarboxylase</fullName>
        <ecNumber evidence="2">4.1.1.33</ecNumber>
    </recommendedName>
</protein>
<dbReference type="SUPFAM" id="SSF55060">
    <property type="entry name" value="GHMP Kinase, C-terminal domain"/>
    <property type="match status" value="1"/>
</dbReference>
<dbReference type="AlphaFoldDB" id="A0A0F4LTZ1"/>
<evidence type="ECO:0000256" key="5">
    <source>
        <dbReference type="ARBA" id="ARBA00022840"/>
    </source>
</evidence>
<dbReference type="Proteomes" id="UP000033558">
    <property type="component" value="Unassembled WGS sequence"/>
</dbReference>